<gene>
    <name evidence="10" type="ORF">EHW97_08875</name>
</gene>
<keyword evidence="5" id="KW-0547">Nucleotide-binding</keyword>
<dbReference type="GO" id="GO:0005524">
    <property type="term" value="F:ATP binding"/>
    <property type="evidence" value="ECO:0007669"/>
    <property type="project" value="UniProtKB-KW"/>
</dbReference>
<reference evidence="10 11" key="1">
    <citation type="submission" date="2018-11" db="EMBL/GenBank/DDBJ databases">
        <authorList>
            <person name="Li F."/>
        </authorList>
    </citation>
    <scope>NUCLEOTIDE SEQUENCE [LARGE SCALE GENOMIC DNA]</scope>
    <source>
        <strain evidence="10 11">YS17T</strain>
    </source>
</reference>
<evidence type="ECO:0000256" key="8">
    <source>
        <dbReference type="ARBA" id="ARBA00023136"/>
    </source>
</evidence>
<keyword evidence="7" id="KW-1278">Translocase</keyword>
<dbReference type="InterPro" id="IPR003439">
    <property type="entry name" value="ABC_transporter-like_ATP-bd"/>
</dbReference>
<dbReference type="OrthoDB" id="3311037at2"/>
<dbReference type="PANTHER" id="PTHR43790">
    <property type="entry name" value="CARBOHYDRATE TRANSPORT ATP-BINDING PROTEIN MG119-RELATED"/>
    <property type="match status" value="1"/>
</dbReference>
<dbReference type="CDD" id="cd03215">
    <property type="entry name" value="ABC_Carb_Monos_II"/>
    <property type="match status" value="1"/>
</dbReference>
<evidence type="ECO:0000259" key="9">
    <source>
        <dbReference type="PROSITE" id="PS50893"/>
    </source>
</evidence>
<evidence type="ECO:0000313" key="11">
    <source>
        <dbReference type="Proteomes" id="UP000275225"/>
    </source>
</evidence>
<evidence type="ECO:0000256" key="1">
    <source>
        <dbReference type="ARBA" id="ARBA00022448"/>
    </source>
</evidence>
<evidence type="ECO:0000256" key="2">
    <source>
        <dbReference type="ARBA" id="ARBA00022475"/>
    </source>
</evidence>
<dbReference type="EMBL" id="RQJX01000010">
    <property type="protein sequence ID" value="RQN07859.1"/>
    <property type="molecule type" value="Genomic_DNA"/>
</dbReference>
<evidence type="ECO:0000256" key="6">
    <source>
        <dbReference type="ARBA" id="ARBA00022840"/>
    </source>
</evidence>
<name>A0A3N6WK75_9ACTN</name>
<dbReference type="InterPro" id="IPR050107">
    <property type="entry name" value="ABC_carbohydrate_import_ATPase"/>
</dbReference>
<dbReference type="InterPro" id="IPR003593">
    <property type="entry name" value="AAA+_ATPase"/>
</dbReference>
<protein>
    <submittedName>
        <fullName evidence="10">Sugar ABC transporter ATP-binding protein</fullName>
    </submittedName>
</protein>
<evidence type="ECO:0000313" key="10">
    <source>
        <dbReference type="EMBL" id="RQN07859.1"/>
    </source>
</evidence>
<keyword evidence="6 10" id="KW-0067">ATP-binding</keyword>
<dbReference type="Gene3D" id="3.40.50.300">
    <property type="entry name" value="P-loop containing nucleotide triphosphate hydrolases"/>
    <property type="match status" value="2"/>
</dbReference>
<dbReference type="InterPro" id="IPR017871">
    <property type="entry name" value="ABC_transporter-like_CS"/>
</dbReference>
<evidence type="ECO:0000256" key="7">
    <source>
        <dbReference type="ARBA" id="ARBA00022967"/>
    </source>
</evidence>
<proteinExistence type="predicted"/>
<dbReference type="RefSeq" id="WP_124236809.1">
    <property type="nucleotide sequence ID" value="NZ_JBHUFI010000019.1"/>
</dbReference>
<dbReference type="PANTHER" id="PTHR43790:SF3">
    <property type="entry name" value="D-ALLOSE IMPORT ATP-BINDING PROTEIN ALSA-RELATED"/>
    <property type="match status" value="1"/>
</dbReference>
<dbReference type="AlphaFoldDB" id="A0A3N6WK75"/>
<dbReference type="Pfam" id="PF00005">
    <property type="entry name" value="ABC_tran"/>
    <property type="match status" value="2"/>
</dbReference>
<dbReference type="GO" id="GO:0016887">
    <property type="term" value="F:ATP hydrolysis activity"/>
    <property type="evidence" value="ECO:0007669"/>
    <property type="project" value="InterPro"/>
</dbReference>
<dbReference type="CDD" id="cd03216">
    <property type="entry name" value="ABC_Carb_Monos_I"/>
    <property type="match status" value="1"/>
</dbReference>
<dbReference type="PROSITE" id="PS50893">
    <property type="entry name" value="ABC_TRANSPORTER_2"/>
    <property type="match status" value="2"/>
</dbReference>
<keyword evidence="8" id="KW-0472">Membrane</keyword>
<dbReference type="InterPro" id="IPR027417">
    <property type="entry name" value="P-loop_NTPase"/>
</dbReference>
<feature type="domain" description="ABC transporter" evidence="9">
    <location>
        <begin position="20"/>
        <end position="254"/>
    </location>
</feature>
<dbReference type="Proteomes" id="UP000275225">
    <property type="component" value="Unassembled WGS sequence"/>
</dbReference>
<keyword evidence="1" id="KW-0813">Transport</keyword>
<keyword evidence="3" id="KW-0762">Sugar transport</keyword>
<comment type="caution">
    <text evidence="10">The sequence shown here is derived from an EMBL/GenBank/DDBJ whole genome shotgun (WGS) entry which is preliminary data.</text>
</comment>
<dbReference type="PROSITE" id="PS00211">
    <property type="entry name" value="ABC_TRANSPORTER_1"/>
    <property type="match status" value="1"/>
</dbReference>
<keyword evidence="2" id="KW-1003">Cell membrane</keyword>
<keyword evidence="4" id="KW-0677">Repeat</keyword>
<keyword evidence="11" id="KW-1185">Reference proteome</keyword>
<organism evidence="10 11">
    <name type="scientific">Aeromicrobium camelliae</name>
    <dbReference type="NCBI Taxonomy" id="1538144"/>
    <lineage>
        <taxon>Bacteria</taxon>
        <taxon>Bacillati</taxon>
        <taxon>Actinomycetota</taxon>
        <taxon>Actinomycetes</taxon>
        <taxon>Propionibacteriales</taxon>
        <taxon>Nocardioidaceae</taxon>
        <taxon>Aeromicrobium</taxon>
    </lineage>
</organism>
<evidence type="ECO:0000256" key="3">
    <source>
        <dbReference type="ARBA" id="ARBA00022597"/>
    </source>
</evidence>
<dbReference type="SMART" id="SM00382">
    <property type="entry name" value="AAA"/>
    <property type="match status" value="2"/>
</dbReference>
<sequence>MAEQVQPTAGPSTEGPAALVEVRGVSKRFGGTLALDDVSVVLRPGEVHAFVGENGAGKSTLGKVVAGIYTPDAGEVWVRGQHVDRWDPARAQSAGVAMIAQELALVPELTVAQNVFLGIEEHRWGMLRGSLASRYRALDARVGFGLDGSAVVAELSIADQQKVEILRALARDAKVIVMDEPTSSLSAQETARLHDVIAALCAQGCAVVYVSHFLDAVLEVSDQVTVLRDGVRILSRPVAGMSKEDMIEAMLGRKLESVFPPKAPRPEAVEPVLRVESLATDTGVVDASLTIRPGEIVGLLGLVGSGRSELARALFGADARTGGSVWFDGRELPQRWSISDAVGAGMAFVPESRHHDGLVLDRSVRENVSLAHLDRFSSTGALSSRSEKDVVRRTMEDLEMRPLAIELPVGGFSGGNQQKALLGRWLLGEPTLMILDEPTRGVDVGAKRTIYRAIADMAARGMAVLVISSEHEEVLGLAHRAYLVSGGRTVAEVDPDAVSTDEIVRTLFSVEDEE</sequence>
<dbReference type="SUPFAM" id="SSF52540">
    <property type="entry name" value="P-loop containing nucleoside triphosphate hydrolases"/>
    <property type="match status" value="2"/>
</dbReference>
<evidence type="ECO:0000256" key="4">
    <source>
        <dbReference type="ARBA" id="ARBA00022737"/>
    </source>
</evidence>
<accession>A0A3N6WK75</accession>
<feature type="domain" description="ABC transporter" evidence="9">
    <location>
        <begin position="267"/>
        <end position="511"/>
    </location>
</feature>
<evidence type="ECO:0000256" key="5">
    <source>
        <dbReference type="ARBA" id="ARBA00022741"/>
    </source>
</evidence>